<dbReference type="GO" id="GO:0033612">
    <property type="term" value="F:receptor serine/threonine kinase binding"/>
    <property type="evidence" value="ECO:0007669"/>
    <property type="project" value="TreeGrafter"/>
</dbReference>
<dbReference type="InterPro" id="IPR011009">
    <property type="entry name" value="Kinase-like_dom_sf"/>
</dbReference>
<reference evidence="14" key="1">
    <citation type="submission" date="2021-01" db="EMBL/GenBank/DDBJ databases">
        <authorList>
            <person name="Bezrukov I."/>
        </authorList>
    </citation>
    <scope>NUCLEOTIDE SEQUENCE</scope>
</reference>
<feature type="transmembrane region" description="Helical" evidence="12">
    <location>
        <begin position="260"/>
        <end position="281"/>
    </location>
</feature>
<proteinExistence type="predicted"/>
<keyword evidence="10" id="KW-0675">Receptor</keyword>
<evidence type="ECO:0000256" key="1">
    <source>
        <dbReference type="ARBA" id="ARBA00004479"/>
    </source>
</evidence>
<dbReference type="Pfam" id="PF23598">
    <property type="entry name" value="LRR_14"/>
    <property type="match status" value="1"/>
</dbReference>
<dbReference type="InterPro" id="IPR055414">
    <property type="entry name" value="LRR_R13L4/SHOC2-like"/>
</dbReference>
<dbReference type="InterPro" id="IPR013210">
    <property type="entry name" value="LRR_N_plant-typ"/>
</dbReference>
<feature type="transmembrane region" description="Helical" evidence="12">
    <location>
        <begin position="139"/>
        <end position="161"/>
    </location>
</feature>
<evidence type="ECO:0000256" key="9">
    <source>
        <dbReference type="ARBA" id="ARBA00023136"/>
    </source>
</evidence>
<dbReference type="FunFam" id="3.80.10.10:FF:000711">
    <property type="entry name" value="Probable LRR receptor-like serine/threonine-protein kinase At1g12460"/>
    <property type="match status" value="1"/>
</dbReference>
<feature type="transmembrane region" description="Helical" evidence="12">
    <location>
        <begin position="99"/>
        <end position="119"/>
    </location>
</feature>
<comment type="subcellular location">
    <subcellularLocation>
        <location evidence="1">Membrane</location>
        <topology evidence="1">Single-pass type I membrane protein</topology>
    </subcellularLocation>
</comment>
<dbReference type="EMBL" id="LR999451">
    <property type="protein sequence ID" value="CAE5957281.1"/>
    <property type="molecule type" value="Genomic_DNA"/>
</dbReference>
<dbReference type="CDD" id="cd14066">
    <property type="entry name" value="STKc_IRAK"/>
    <property type="match status" value="1"/>
</dbReference>
<dbReference type="InterPro" id="IPR001245">
    <property type="entry name" value="Ser-Thr/Tyr_kinase_cat_dom"/>
</dbReference>
<feature type="transmembrane region" description="Helical" evidence="12">
    <location>
        <begin position="228"/>
        <end position="248"/>
    </location>
</feature>
<dbReference type="Pfam" id="PF00560">
    <property type="entry name" value="LRR_1"/>
    <property type="match status" value="2"/>
</dbReference>
<evidence type="ECO:0000256" key="12">
    <source>
        <dbReference type="SAM" id="Phobius"/>
    </source>
</evidence>
<dbReference type="AlphaFoldDB" id="A0A8S1ZER9"/>
<dbReference type="Pfam" id="PF09335">
    <property type="entry name" value="VTT_dom"/>
    <property type="match status" value="1"/>
</dbReference>
<keyword evidence="6" id="KW-0547">Nucleotide-binding</keyword>
<evidence type="ECO:0000256" key="3">
    <source>
        <dbReference type="ARBA" id="ARBA00022692"/>
    </source>
</evidence>
<dbReference type="FunFam" id="1.10.510.10:FF:000267">
    <property type="entry name" value="probable LRR receptor-like serine/threonine-protein kinase IRK"/>
    <property type="match status" value="1"/>
</dbReference>
<evidence type="ECO:0000256" key="6">
    <source>
        <dbReference type="ARBA" id="ARBA00022741"/>
    </source>
</evidence>
<dbReference type="Pfam" id="PF08263">
    <property type="entry name" value="LRRNT_2"/>
    <property type="match status" value="1"/>
</dbReference>
<organism evidence="14 15">
    <name type="scientific">Arabidopsis arenosa</name>
    <name type="common">Sand rock-cress</name>
    <name type="synonym">Cardaminopsis arenosa</name>
    <dbReference type="NCBI Taxonomy" id="38785"/>
    <lineage>
        <taxon>Eukaryota</taxon>
        <taxon>Viridiplantae</taxon>
        <taxon>Streptophyta</taxon>
        <taxon>Embryophyta</taxon>
        <taxon>Tracheophyta</taxon>
        <taxon>Spermatophyta</taxon>
        <taxon>Magnoliopsida</taxon>
        <taxon>eudicotyledons</taxon>
        <taxon>Gunneridae</taxon>
        <taxon>Pentapetalae</taxon>
        <taxon>rosids</taxon>
        <taxon>malvids</taxon>
        <taxon>Brassicales</taxon>
        <taxon>Brassicaceae</taxon>
        <taxon>Camelineae</taxon>
        <taxon>Arabidopsis</taxon>
    </lineage>
</organism>
<dbReference type="SUPFAM" id="SSF52058">
    <property type="entry name" value="L domain-like"/>
    <property type="match status" value="2"/>
</dbReference>
<gene>
    <name evidence="14" type="ORF">AARE701A_LOCUS1002</name>
</gene>
<dbReference type="InterPro" id="IPR000719">
    <property type="entry name" value="Prot_kinase_dom"/>
</dbReference>
<accession>A0A8S1ZER9</accession>
<keyword evidence="2" id="KW-0433">Leucine-rich repeat</keyword>
<dbReference type="Gene3D" id="1.10.510.10">
    <property type="entry name" value="Transferase(Phosphotransferase) domain 1"/>
    <property type="match status" value="1"/>
</dbReference>
<feature type="domain" description="Protein kinase" evidence="13">
    <location>
        <begin position="863"/>
        <end position="1146"/>
    </location>
</feature>
<dbReference type="InterPro" id="IPR001611">
    <property type="entry name" value="Leu-rich_rpt"/>
</dbReference>
<dbReference type="Pfam" id="PF07714">
    <property type="entry name" value="PK_Tyr_Ser-Thr"/>
    <property type="match status" value="1"/>
</dbReference>
<protein>
    <recommendedName>
        <fullName evidence="13">Protein kinase domain-containing protein</fullName>
    </recommendedName>
</protein>
<dbReference type="FunFam" id="3.30.200.20:FF:000450">
    <property type="entry name" value="Putative LRR receptor-like serine/threonine-protein kinase"/>
    <property type="match status" value="1"/>
</dbReference>
<dbReference type="InterPro" id="IPR050647">
    <property type="entry name" value="Plant_LRR-RLKs"/>
</dbReference>
<keyword evidence="3 12" id="KW-0812">Transmembrane</keyword>
<keyword evidence="4" id="KW-0732">Signal</keyword>
<dbReference type="InterPro" id="IPR032816">
    <property type="entry name" value="VTT_dom"/>
</dbReference>
<feature type="transmembrane region" description="Helical" evidence="12">
    <location>
        <begin position="55"/>
        <end position="79"/>
    </location>
</feature>
<keyword evidence="7" id="KW-0067">ATP-binding</keyword>
<keyword evidence="5" id="KW-0677">Repeat</keyword>
<evidence type="ECO:0000256" key="5">
    <source>
        <dbReference type="ARBA" id="ARBA00022737"/>
    </source>
</evidence>
<dbReference type="SUPFAM" id="SSF56112">
    <property type="entry name" value="Protein kinase-like (PK-like)"/>
    <property type="match status" value="1"/>
</dbReference>
<dbReference type="GO" id="GO:0016020">
    <property type="term" value="C:membrane"/>
    <property type="evidence" value="ECO:0007669"/>
    <property type="project" value="UniProtKB-SubCell"/>
</dbReference>
<evidence type="ECO:0000313" key="15">
    <source>
        <dbReference type="Proteomes" id="UP000682877"/>
    </source>
</evidence>
<dbReference type="PANTHER" id="PTHR48056">
    <property type="entry name" value="LRR RECEPTOR-LIKE SERINE/THREONINE-PROTEIN KINASE-RELATED"/>
    <property type="match status" value="1"/>
</dbReference>
<dbReference type="GO" id="GO:0005524">
    <property type="term" value="F:ATP binding"/>
    <property type="evidence" value="ECO:0007669"/>
    <property type="project" value="UniProtKB-KW"/>
</dbReference>
<dbReference type="Gene3D" id="3.30.200.20">
    <property type="entry name" value="Phosphorylase Kinase, domain 1"/>
    <property type="match status" value="1"/>
</dbReference>
<dbReference type="SMART" id="SM00369">
    <property type="entry name" value="LRR_TYP"/>
    <property type="match status" value="3"/>
</dbReference>
<keyword evidence="9 12" id="KW-0472">Membrane</keyword>
<evidence type="ECO:0000256" key="4">
    <source>
        <dbReference type="ARBA" id="ARBA00022729"/>
    </source>
</evidence>
<name>A0A8S1ZER9_ARAAE</name>
<evidence type="ECO:0000256" key="10">
    <source>
        <dbReference type="ARBA" id="ARBA00023170"/>
    </source>
</evidence>
<sequence>MTYSNGVDGTVPELKLRVEDSENGDYVKLRGRSDEEEEGSSAESSGCSIGSVTSVWFWVKLISLVVCLVSLAFVVIKWIGPFLIEKELIPFINWVRSTFSIPVLGLLLFASVALFPSILLPSSPSMWMAGLTFGYGKGFLLILSAASIGVTLPFLIGHLFLHKMQEWLKKYPKKAAILRAAGEGTWFHQFQAVTLIRVSPFPYIIYNYCALATGVHYGPYILGSLVGMVPEIFVSIYTGIMLRTLAVASDTRHTLSVVEIVVNVLGFCVTASATIVCTIYAKKKLSAMQSEDTFNERDILLQFKDSISDDPYNSLASWVSDGDLCNSFNGVTCNPQGFVDKIVLWNTSLAGTLAPGLSNLKFVRVLTLFGNRFTGNLPLDYSKLQTLWTINVSSNALSGPIPEFIGELSSLRFLDLSKNGFTGEIPVSLFKFCDKTKFVSLSHNNLSGSIPAAIVNCNSLVGFDFSYNNLKGVLPPRICDIPVLEYILVRNNLLSGDVSEEIKKCQRLILVDFGSNLFHGLAPFEVLTFKNITYFNVSWNRFGGEIGEIVDCSESLEFLDASSNELTGRIPNGVVGCKSLKLLDFESNKLNGSIPGGIEKMETLSVIRLGNNSIDGEIPREIGSLEFLQVLNLHNLNLIGEVPEDISNCRVLLELDVSGNNLEGEVPRKLLNLTNLEILDLHRNRLNGSIPPELGNLSRIQFLDLSQNSLSGSIPSSLENLNALTHFNVSYNNLSGIIPPVPVIQAFGSSAFSNNPFLCGDPLVTPCNSRGAAAKSRNSNALSISVIIVIIAAAIILFGVCIVLALNLRARKRRKDEEILTVETTPLASSIDSSGVIIGKLVLFSKNLPSKYEDWEAGTKALLDKENIIGMGSIGSVYRASFEGGVSIAVKKLETLGRIRNQEEFEQEIGRLGGLQHPNLSSFQGYYFSSTMQLIFSEFVPNGSLYDNLHLRIFPGTSSSHGNTDLNWHRRFQIALGTAKALSFLHNDCKPAILHLNVKSTNILLDERYEAKLSDYGLEKFLPVMDSFGLTKKFHNAVGYIAPELAQQSLRASEKCDVYSYGVVLLELVTGRKPVESPSENQVLILRDYVRDLLETGSASDCFDRRLREFEENELIQVMKLGLLCTSENPLKRPSMAEVVQVLESIRNGFGS</sequence>
<dbReference type="PANTHER" id="PTHR48056:SF13">
    <property type="entry name" value="PROTEIN KINASE DOMAIN-CONTAINING PROTEIN"/>
    <property type="match status" value="1"/>
</dbReference>
<evidence type="ECO:0000313" key="14">
    <source>
        <dbReference type="EMBL" id="CAE5957281.1"/>
    </source>
</evidence>
<dbReference type="Gene3D" id="3.80.10.10">
    <property type="entry name" value="Ribonuclease Inhibitor"/>
    <property type="match status" value="2"/>
</dbReference>
<keyword evidence="8 12" id="KW-1133">Transmembrane helix</keyword>
<dbReference type="Proteomes" id="UP000682877">
    <property type="component" value="Chromosome 1"/>
</dbReference>
<feature type="transmembrane region" description="Helical" evidence="12">
    <location>
        <begin position="782"/>
        <end position="806"/>
    </location>
</feature>
<dbReference type="InterPro" id="IPR003591">
    <property type="entry name" value="Leu-rich_rpt_typical-subtyp"/>
</dbReference>
<evidence type="ECO:0000256" key="2">
    <source>
        <dbReference type="ARBA" id="ARBA00022614"/>
    </source>
</evidence>
<keyword evidence="11" id="KW-0325">Glycoprotein</keyword>
<evidence type="ECO:0000256" key="7">
    <source>
        <dbReference type="ARBA" id="ARBA00022840"/>
    </source>
</evidence>
<evidence type="ECO:0000256" key="11">
    <source>
        <dbReference type="ARBA" id="ARBA00023180"/>
    </source>
</evidence>
<dbReference type="FunFam" id="3.80.10.10:FF:000486">
    <property type="entry name" value="probable LRR receptor-like serine/threonine-protein kinase At1g12460"/>
    <property type="match status" value="1"/>
</dbReference>
<evidence type="ECO:0000259" key="13">
    <source>
        <dbReference type="PROSITE" id="PS50011"/>
    </source>
</evidence>
<dbReference type="PROSITE" id="PS50011">
    <property type="entry name" value="PROTEIN_KINASE_DOM"/>
    <property type="match status" value="1"/>
</dbReference>
<keyword evidence="15" id="KW-1185">Reference proteome</keyword>
<evidence type="ECO:0000256" key="8">
    <source>
        <dbReference type="ARBA" id="ARBA00022989"/>
    </source>
</evidence>
<dbReference type="GO" id="GO:0004674">
    <property type="term" value="F:protein serine/threonine kinase activity"/>
    <property type="evidence" value="ECO:0007669"/>
    <property type="project" value="UniProtKB-EC"/>
</dbReference>
<dbReference type="InterPro" id="IPR032675">
    <property type="entry name" value="LRR_dom_sf"/>
</dbReference>